<feature type="domain" description="Acyl-CoA dehydrogenase/oxidase C-terminal" evidence="6">
    <location>
        <begin position="229"/>
        <end position="377"/>
    </location>
</feature>
<reference evidence="9 10" key="1">
    <citation type="submission" date="2022-01" db="EMBL/GenBank/DDBJ databases">
        <title>Collection of gut derived symbiotic bacterial strains cultured from healthy donors.</title>
        <authorList>
            <person name="Lin H."/>
            <person name="Kohout C."/>
            <person name="Waligurski E."/>
            <person name="Pamer E.G."/>
        </authorList>
    </citation>
    <scope>NUCLEOTIDE SEQUENCE [LARGE SCALE GENOMIC DNA]</scope>
    <source>
        <strain evidence="9 10">DFI.7.58</strain>
    </source>
</reference>
<comment type="cofactor">
    <cofactor evidence="1 5">
        <name>FAD</name>
        <dbReference type="ChEBI" id="CHEBI:57692"/>
    </cofactor>
</comment>
<evidence type="ECO:0000256" key="4">
    <source>
        <dbReference type="ARBA" id="ARBA00022827"/>
    </source>
</evidence>
<keyword evidence="10" id="KW-1185">Reference proteome</keyword>
<dbReference type="PANTHER" id="PTHR43884">
    <property type="entry name" value="ACYL-COA DEHYDROGENASE"/>
    <property type="match status" value="1"/>
</dbReference>
<dbReference type="Gene3D" id="1.10.540.10">
    <property type="entry name" value="Acyl-CoA dehydrogenase/oxidase, N-terminal domain"/>
    <property type="match status" value="1"/>
</dbReference>
<dbReference type="RefSeq" id="WP_087233151.1">
    <property type="nucleotide sequence ID" value="NZ_JAKNHQ010000004.1"/>
</dbReference>
<accession>A0ABS9MH78</accession>
<sequence>MDFVLSKEQEMARTLFKEFAENEVKPLAQEVDETEHFPRETVEKMQKLGFMGIPQPKEYGGQGCDTLTYVLCVEELSKVCATTGVIVSAHTSLGTDPIKKFGTPEQKEKYLRPLASGKMLGAFGLTEPGAGTDASGQQTKAVLEGDHYVLNGSKIFITNGGEADVYIIFAMTDKSKGTKGISAFIVEKDFPGFRIGTKEKKMGIRGSSTTELIFENCIVPKENLLGQEGKGFSIAMATLDGGRIGIAAQALGIAEGALEETIAYVKERKQFGRPIAKFQNTQFQIADMATKVEAARYLVYRAAIAKDTKKRFSVEAAMAKLYAAEVAMEVTTKAVQLFGGYGYTREYPVERMMRDAKITEIYEGTSEVQRMVISSNVIK</sequence>
<dbReference type="Pfam" id="PF02771">
    <property type="entry name" value="Acyl-CoA_dh_N"/>
    <property type="match status" value="1"/>
</dbReference>
<keyword evidence="4 5" id="KW-0274">FAD</keyword>
<evidence type="ECO:0000259" key="8">
    <source>
        <dbReference type="Pfam" id="PF02771"/>
    </source>
</evidence>
<comment type="similarity">
    <text evidence="2 5">Belongs to the acyl-CoA dehydrogenase family.</text>
</comment>
<dbReference type="PROSITE" id="PS00072">
    <property type="entry name" value="ACYL_COA_DH_1"/>
    <property type="match status" value="1"/>
</dbReference>
<organism evidence="9 10">
    <name type="scientific">Anaeromassilibacillus senegalensis</name>
    <dbReference type="NCBI Taxonomy" id="1673717"/>
    <lineage>
        <taxon>Bacteria</taxon>
        <taxon>Bacillati</taxon>
        <taxon>Bacillota</taxon>
        <taxon>Clostridia</taxon>
        <taxon>Eubacteriales</taxon>
        <taxon>Acutalibacteraceae</taxon>
        <taxon>Anaeromassilibacillus</taxon>
    </lineage>
</organism>
<keyword evidence="5" id="KW-0560">Oxidoreductase</keyword>
<comment type="caution">
    <text evidence="9">The sequence shown here is derived from an EMBL/GenBank/DDBJ whole genome shotgun (WGS) entry which is preliminary data.</text>
</comment>
<dbReference type="Pfam" id="PF00441">
    <property type="entry name" value="Acyl-CoA_dh_1"/>
    <property type="match status" value="1"/>
</dbReference>
<evidence type="ECO:0000256" key="2">
    <source>
        <dbReference type="ARBA" id="ARBA00009347"/>
    </source>
</evidence>
<dbReference type="Proteomes" id="UP001298681">
    <property type="component" value="Unassembled WGS sequence"/>
</dbReference>
<dbReference type="Pfam" id="PF02770">
    <property type="entry name" value="Acyl-CoA_dh_M"/>
    <property type="match status" value="1"/>
</dbReference>
<name>A0ABS9MH78_9FIRM</name>
<dbReference type="Gene3D" id="1.20.140.10">
    <property type="entry name" value="Butyryl-CoA Dehydrogenase, subunit A, domain 3"/>
    <property type="match status" value="1"/>
</dbReference>
<evidence type="ECO:0000313" key="9">
    <source>
        <dbReference type="EMBL" id="MCG4610163.1"/>
    </source>
</evidence>
<dbReference type="PIRSF" id="PIRSF016578">
    <property type="entry name" value="HsaA"/>
    <property type="match status" value="1"/>
</dbReference>
<protein>
    <submittedName>
        <fullName evidence="9">Acyl-CoA dehydrogenase</fullName>
    </submittedName>
</protein>
<dbReference type="InterPro" id="IPR006091">
    <property type="entry name" value="Acyl-CoA_Oxase/DH_mid-dom"/>
</dbReference>
<dbReference type="Gene3D" id="2.40.110.10">
    <property type="entry name" value="Butyryl-CoA Dehydrogenase, subunit A, domain 2"/>
    <property type="match status" value="1"/>
</dbReference>
<dbReference type="PROSITE" id="PS00073">
    <property type="entry name" value="ACYL_COA_DH_2"/>
    <property type="match status" value="1"/>
</dbReference>
<dbReference type="PANTHER" id="PTHR43884:SF12">
    <property type="entry name" value="ISOVALERYL-COA DEHYDROGENASE, MITOCHONDRIAL-RELATED"/>
    <property type="match status" value="1"/>
</dbReference>
<dbReference type="InterPro" id="IPR009100">
    <property type="entry name" value="AcylCoA_DH/oxidase_NM_dom_sf"/>
</dbReference>
<dbReference type="EMBL" id="JAKNHQ010000004">
    <property type="protein sequence ID" value="MCG4610163.1"/>
    <property type="molecule type" value="Genomic_DNA"/>
</dbReference>
<feature type="domain" description="Acyl-CoA dehydrogenase/oxidase N-terminal" evidence="8">
    <location>
        <begin position="6"/>
        <end position="118"/>
    </location>
</feature>
<dbReference type="SUPFAM" id="SSF47203">
    <property type="entry name" value="Acyl-CoA dehydrogenase C-terminal domain-like"/>
    <property type="match status" value="1"/>
</dbReference>
<dbReference type="InterPro" id="IPR046373">
    <property type="entry name" value="Acyl-CoA_Oxase/DH_mid-dom_sf"/>
</dbReference>
<dbReference type="InterPro" id="IPR036250">
    <property type="entry name" value="AcylCo_DH-like_C"/>
</dbReference>
<dbReference type="InterPro" id="IPR037069">
    <property type="entry name" value="AcylCoA_DH/ox_N_sf"/>
</dbReference>
<dbReference type="InterPro" id="IPR009075">
    <property type="entry name" value="AcylCo_DH/oxidase_C"/>
</dbReference>
<gene>
    <name evidence="9" type="ORF">L0P57_04330</name>
</gene>
<dbReference type="SUPFAM" id="SSF56645">
    <property type="entry name" value="Acyl-CoA dehydrogenase NM domain-like"/>
    <property type="match status" value="1"/>
</dbReference>
<evidence type="ECO:0000256" key="5">
    <source>
        <dbReference type="RuleBase" id="RU362125"/>
    </source>
</evidence>
<dbReference type="InterPro" id="IPR006089">
    <property type="entry name" value="Acyl-CoA_DH_CS"/>
</dbReference>
<feature type="domain" description="Acyl-CoA oxidase/dehydrogenase middle" evidence="7">
    <location>
        <begin position="122"/>
        <end position="217"/>
    </location>
</feature>
<evidence type="ECO:0000256" key="3">
    <source>
        <dbReference type="ARBA" id="ARBA00022630"/>
    </source>
</evidence>
<evidence type="ECO:0000259" key="7">
    <source>
        <dbReference type="Pfam" id="PF02770"/>
    </source>
</evidence>
<dbReference type="CDD" id="cd01158">
    <property type="entry name" value="SCAD_SBCAD"/>
    <property type="match status" value="1"/>
</dbReference>
<proteinExistence type="inferred from homology"/>
<evidence type="ECO:0000313" key="10">
    <source>
        <dbReference type="Proteomes" id="UP001298681"/>
    </source>
</evidence>
<evidence type="ECO:0000256" key="1">
    <source>
        <dbReference type="ARBA" id="ARBA00001974"/>
    </source>
</evidence>
<dbReference type="InterPro" id="IPR013786">
    <property type="entry name" value="AcylCoA_DH/ox_N"/>
</dbReference>
<keyword evidence="3 5" id="KW-0285">Flavoprotein</keyword>
<evidence type="ECO:0000259" key="6">
    <source>
        <dbReference type="Pfam" id="PF00441"/>
    </source>
</evidence>